<feature type="compositionally biased region" description="Low complexity" evidence="1">
    <location>
        <begin position="25"/>
        <end position="37"/>
    </location>
</feature>
<evidence type="ECO:0000313" key="2">
    <source>
        <dbReference type="EMBL" id="ULU00550.1"/>
    </source>
</evidence>
<evidence type="ECO:0000313" key="4">
    <source>
        <dbReference type="Proteomes" id="UP000827892"/>
    </source>
</evidence>
<evidence type="ECO:0000313" key="5">
    <source>
        <dbReference type="Proteomes" id="UP000829354"/>
    </source>
</evidence>
<dbReference type="EMBL" id="CP092622">
    <property type="protein sequence ID" value="UMM23217.1"/>
    <property type="molecule type" value="Genomic_DNA"/>
</dbReference>
<keyword evidence="5" id="KW-1185">Reference proteome</keyword>
<evidence type="ECO:0000256" key="1">
    <source>
        <dbReference type="SAM" id="MobiDB-lite"/>
    </source>
</evidence>
<reference evidence="2 4" key="2">
    <citation type="submission" date="2022-05" db="EMBL/GenBank/DDBJ databases">
        <title>Chromosome-level reference genomes for two strains of Caenorhabditis briggsae: an improved platform for comparative genomics.</title>
        <authorList>
            <person name="Stevens L."/>
            <person name="Andersen E.C."/>
        </authorList>
    </citation>
    <scope>NUCLEOTIDE SEQUENCE [LARGE SCALE GENOMIC DNA]</scope>
    <source>
        <strain evidence="2">QX1410_ONT</strain>
        <tissue evidence="2">Whole-organism</tissue>
    </source>
</reference>
<sequence>MNDTMPSINSSELYESFLGSTMAERSFSSRPTTSSSFNKEVPSLSNSDDMLSQFTLPNYVELPNSFQSVDPENLPKKVRGDMDLTGKQLMPFLFKAADKLNAMKDKQTKAEGIKIRLKQLQSLVNEDLLPASTIRSLNHVVDSIEYENYQQAWEAYGRFVQTLPEETSRSWHWPSSIKLLICELKGAQRLGSAGSHLRNQ</sequence>
<name>A0AAE9IQM9_CAEBR</name>
<feature type="region of interest" description="Disordered" evidence="1">
    <location>
        <begin position="25"/>
        <end position="44"/>
    </location>
</feature>
<dbReference type="AlphaFoldDB" id="A0AAE9IQM9"/>
<organism evidence="2 4">
    <name type="scientific">Caenorhabditis briggsae</name>
    <dbReference type="NCBI Taxonomy" id="6238"/>
    <lineage>
        <taxon>Eukaryota</taxon>
        <taxon>Metazoa</taxon>
        <taxon>Ecdysozoa</taxon>
        <taxon>Nematoda</taxon>
        <taxon>Chromadorea</taxon>
        <taxon>Rhabditida</taxon>
        <taxon>Rhabditina</taxon>
        <taxon>Rhabditomorpha</taxon>
        <taxon>Rhabditoidea</taxon>
        <taxon>Rhabditidae</taxon>
        <taxon>Peloderinae</taxon>
        <taxon>Caenorhabditis</taxon>
    </lineage>
</organism>
<proteinExistence type="predicted"/>
<dbReference type="Gene3D" id="1.20.940.10">
    <property type="entry name" value="Functional domain of the splicing factor Prp18"/>
    <property type="match status" value="1"/>
</dbReference>
<dbReference type="Proteomes" id="UP000827892">
    <property type="component" value="Chromosome III"/>
</dbReference>
<protein>
    <submittedName>
        <fullName evidence="2">Uncharacterized protein</fullName>
    </submittedName>
</protein>
<evidence type="ECO:0000313" key="3">
    <source>
        <dbReference type="EMBL" id="UMM23217.1"/>
    </source>
</evidence>
<gene>
    <name evidence="2" type="ORF">L3Y34_001190</name>
    <name evidence="3" type="ORF">L5515_004046</name>
</gene>
<accession>A0AAE9IQM9</accession>
<reference evidence="3 5" key="1">
    <citation type="submission" date="2022-04" db="EMBL/GenBank/DDBJ databases">
        <title>Chromosome-level reference genomes for two strains of Caenorhabditis briggsae: an improved platform for comparative genomics.</title>
        <authorList>
            <person name="Stevens L."/>
            <person name="Andersen E."/>
        </authorList>
    </citation>
    <scope>NUCLEOTIDE SEQUENCE [LARGE SCALE GENOMIC DNA]</scope>
    <source>
        <strain evidence="3">VX34</strain>
        <tissue evidence="3">Whole-organism</tissue>
    </source>
</reference>
<dbReference type="Proteomes" id="UP000829354">
    <property type="component" value="Chromosome III"/>
</dbReference>
<dbReference type="EMBL" id="CP090893">
    <property type="protein sequence ID" value="ULU00550.1"/>
    <property type="molecule type" value="Genomic_DNA"/>
</dbReference>